<dbReference type="InterPro" id="IPR032799">
    <property type="entry name" value="TAXi_C"/>
</dbReference>
<dbReference type="GO" id="GO:0006508">
    <property type="term" value="P:proteolysis"/>
    <property type="evidence" value="ECO:0007669"/>
    <property type="project" value="InterPro"/>
</dbReference>
<dbReference type="Pfam" id="PF14541">
    <property type="entry name" value="TAXi_C"/>
    <property type="match status" value="1"/>
</dbReference>
<evidence type="ECO:0000313" key="5">
    <source>
        <dbReference type="Proteomes" id="UP001367508"/>
    </source>
</evidence>
<sequence length="186" mass="20406">MLGLGRSRSSLPSQLFDAFSTHRKITLCLSSSQGVVLLGNIPYDSHILKSLTFTPLLVTNFPSHEYFINVNAVKINGKRLSFDTSSQFFEGAITLLSSIVPYTTMQSSIYATFKTAFVEGAVSMNMTEVGSVEPFEVCFRSGGVVPVIELVLQSEMVKWSINERNSMVRVSDEVMCLGFLDGGVNP</sequence>
<evidence type="ECO:0000259" key="2">
    <source>
        <dbReference type="Pfam" id="PF14541"/>
    </source>
</evidence>
<dbReference type="GO" id="GO:0004190">
    <property type="term" value="F:aspartic-type endopeptidase activity"/>
    <property type="evidence" value="ECO:0007669"/>
    <property type="project" value="InterPro"/>
</dbReference>
<comment type="caution">
    <text evidence="4">The sequence shown here is derived from an EMBL/GenBank/DDBJ whole genome shotgun (WGS) entry which is preliminary data.</text>
</comment>
<evidence type="ECO:0000313" key="4">
    <source>
        <dbReference type="EMBL" id="KAK7363711.1"/>
    </source>
</evidence>
<dbReference type="EMBL" id="JAYMYQ010000001">
    <property type="protein sequence ID" value="KAK7363711.1"/>
    <property type="molecule type" value="Genomic_DNA"/>
</dbReference>
<dbReference type="PANTHER" id="PTHR47965">
    <property type="entry name" value="ASPARTYL PROTEASE-RELATED"/>
    <property type="match status" value="1"/>
</dbReference>
<dbReference type="Pfam" id="PF14543">
    <property type="entry name" value="TAXi_N"/>
    <property type="match status" value="1"/>
</dbReference>
<dbReference type="PANTHER" id="PTHR47965:SF46">
    <property type="entry name" value="BASIC 7S GLOBULIN-LIKE"/>
    <property type="match status" value="1"/>
</dbReference>
<name>A0AAN9R931_CANGL</name>
<dbReference type="InterPro" id="IPR001461">
    <property type="entry name" value="Aspartic_peptidase_A1"/>
</dbReference>
<comment type="similarity">
    <text evidence="1">Belongs to the peptidase A1 family.</text>
</comment>
<feature type="domain" description="Xylanase inhibitor N-terminal" evidence="3">
    <location>
        <begin position="1"/>
        <end position="40"/>
    </location>
</feature>
<organism evidence="4 5">
    <name type="scientific">Canavalia gladiata</name>
    <name type="common">Sword bean</name>
    <name type="synonym">Dolichos gladiatus</name>
    <dbReference type="NCBI Taxonomy" id="3824"/>
    <lineage>
        <taxon>Eukaryota</taxon>
        <taxon>Viridiplantae</taxon>
        <taxon>Streptophyta</taxon>
        <taxon>Embryophyta</taxon>
        <taxon>Tracheophyta</taxon>
        <taxon>Spermatophyta</taxon>
        <taxon>Magnoliopsida</taxon>
        <taxon>eudicotyledons</taxon>
        <taxon>Gunneridae</taxon>
        <taxon>Pentapetalae</taxon>
        <taxon>rosids</taxon>
        <taxon>fabids</taxon>
        <taxon>Fabales</taxon>
        <taxon>Fabaceae</taxon>
        <taxon>Papilionoideae</taxon>
        <taxon>50 kb inversion clade</taxon>
        <taxon>NPAAA clade</taxon>
        <taxon>indigoferoid/millettioid clade</taxon>
        <taxon>Phaseoleae</taxon>
        <taxon>Canavalia</taxon>
    </lineage>
</organism>
<dbReference type="InterPro" id="IPR021109">
    <property type="entry name" value="Peptidase_aspartic_dom_sf"/>
</dbReference>
<dbReference type="Proteomes" id="UP001367508">
    <property type="component" value="Unassembled WGS sequence"/>
</dbReference>
<dbReference type="Gene3D" id="2.40.70.10">
    <property type="entry name" value="Acid Proteases"/>
    <property type="match status" value="2"/>
</dbReference>
<accession>A0AAN9R931</accession>
<reference evidence="4 5" key="1">
    <citation type="submission" date="2024-01" db="EMBL/GenBank/DDBJ databases">
        <title>The genomes of 5 underutilized Papilionoideae crops provide insights into root nodulation and disease resistanc.</title>
        <authorList>
            <person name="Jiang F."/>
        </authorList>
    </citation>
    <scope>NUCLEOTIDE SEQUENCE [LARGE SCALE GENOMIC DNA]</scope>
    <source>
        <strain evidence="4">LVBAO_FW01</strain>
        <tissue evidence="4">Leaves</tissue>
    </source>
</reference>
<dbReference type="InterPro" id="IPR032861">
    <property type="entry name" value="TAXi_N"/>
</dbReference>
<keyword evidence="5" id="KW-1185">Reference proteome</keyword>
<feature type="domain" description="Xylanase inhibitor C-terminal" evidence="2">
    <location>
        <begin position="65"/>
        <end position="185"/>
    </location>
</feature>
<dbReference type="AlphaFoldDB" id="A0AAN9R931"/>
<evidence type="ECO:0000259" key="3">
    <source>
        <dbReference type="Pfam" id="PF14543"/>
    </source>
</evidence>
<evidence type="ECO:0000256" key="1">
    <source>
        <dbReference type="ARBA" id="ARBA00007447"/>
    </source>
</evidence>
<protein>
    <submittedName>
        <fullName evidence="4">Uncharacterized protein</fullName>
    </submittedName>
</protein>
<gene>
    <name evidence="4" type="ORF">VNO77_05863</name>
</gene>
<dbReference type="SUPFAM" id="SSF50630">
    <property type="entry name" value="Acid proteases"/>
    <property type="match status" value="1"/>
</dbReference>
<proteinExistence type="inferred from homology"/>